<name>A0ABV7TPC7_9NEIS</name>
<protein>
    <submittedName>
        <fullName evidence="1">Uncharacterized protein</fullName>
    </submittedName>
</protein>
<sequence length="87" mass="9902">MKWQISISQTNIFAMICMSLVQPAHQALKRSFVVLMQHDAHQEISHAPKIFISNKKSLATSPQHDKKVPRLRNMHQLHITAAVVNHG</sequence>
<dbReference type="RefSeq" id="WP_390276558.1">
    <property type="nucleotide sequence ID" value="NZ_JBHRYH010000007.1"/>
</dbReference>
<proteinExistence type="predicted"/>
<evidence type="ECO:0000313" key="2">
    <source>
        <dbReference type="Proteomes" id="UP001595636"/>
    </source>
</evidence>
<keyword evidence="2" id="KW-1185">Reference proteome</keyword>
<dbReference type="Proteomes" id="UP001595636">
    <property type="component" value="Unassembled WGS sequence"/>
</dbReference>
<gene>
    <name evidence="1" type="ORF">ACFOKJ_03110</name>
</gene>
<reference evidence="2" key="1">
    <citation type="journal article" date="2019" name="Int. J. Syst. Evol. Microbiol.">
        <title>The Global Catalogue of Microorganisms (GCM) 10K type strain sequencing project: providing services to taxonomists for standard genome sequencing and annotation.</title>
        <authorList>
            <consortium name="The Broad Institute Genomics Platform"/>
            <consortium name="The Broad Institute Genome Sequencing Center for Infectious Disease"/>
            <person name="Wu L."/>
            <person name="Ma J."/>
        </authorList>
    </citation>
    <scope>NUCLEOTIDE SEQUENCE [LARGE SCALE GENOMIC DNA]</scope>
    <source>
        <strain evidence="2">KCTC 42195</strain>
    </source>
</reference>
<accession>A0ABV7TPC7</accession>
<evidence type="ECO:0000313" key="1">
    <source>
        <dbReference type="EMBL" id="MFC3625134.1"/>
    </source>
</evidence>
<comment type="caution">
    <text evidence="1">The sequence shown here is derived from an EMBL/GenBank/DDBJ whole genome shotgun (WGS) entry which is preliminary data.</text>
</comment>
<organism evidence="1 2">
    <name type="scientific">Vogesella amnigena</name>
    <dbReference type="NCBI Taxonomy" id="1507449"/>
    <lineage>
        <taxon>Bacteria</taxon>
        <taxon>Pseudomonadati</taxon>
        <taxon>Pseudomonadota</taxon>
        <taxon>Betaproteobacteria</taxon>
        <taxon>Neisseriales</taxon>
        <taxon>Chromobacteriaceae</taxon>
        <taxon>Vogesella</taxon>
    </lineage>
</organism>
<dbReference type="EMBL" id="JBHRYH010000007">
    <property type="protein sequence ID" value="MFC3625134.1"/>
    <property type="molecule type" value="Genomic_DNA"/>
</dbReference>